<evidence type="ECO:0000259" key="3">
    <source>
        <dbReference type="Pfam" id="PF13505"/>
    </source>
</evidence>
<keyword evidence="5" id="KW-1185">Reference proteome</keyword>
<dbReference type="AlphaFoldDB" id="A0A0J6WVV2"/>
<feature type="domain" description="Outer membrane protein beta-barrel" evidence="3">
    <location>
        <begin position="11"/>
        <end position="193"/>
    </location>
</feature>
<dbReference type="PROSITE" id="PS00695">
    <property type="entry name" value="ENT_VIR_OMP_2"/>
    <property type="match status" value="1"/>
</dbReference>
<dbReference type="GO" id="GO:0016301">
    <property type="term" value="F:kinase activity"/>
    <property type="evidence" value="ECO:0007669"/>
    <property type="project" value="UniProtKB-KW"/>
</dbReference>
<dbReference type="GO" id="GO:0044384">
    <property type="term" value="C:host outer membrane"/>
    <property type="evidence" value="ECO:0007669"/>
    <property type="project" value="InterPro"/>
</dbReference>
<evidence type="ECO:0000313" key="5">
    <source>
        <dbReference type="Proteomes" id="UP000036503"/>
    </source>
</evidence>
<evidence type="ECO:0000313" key="4">
    <source>
        <dbReference type="EMBL" id="KMO85937.1"/>
    </source>
</evidence>
<dbReference type="InterPro" id="IPR023614">
    <property type="entry name" value="Porin_dom_sf"/>
</dbReference>
<organism evidence="4 5">
    <name type="scientific">Megasphaera cerevisiae DSM 20462</name>
    <dbReference type="NCBI Taxonomy" id="1122219"/>
    <lineage>
        <taxon>Bacteria</taxon>
        <taxon>Bacillati</taxon>
        <taxon>Bacillota</taxon>
        <taxon>Negativicutes</taxon>
        <taxon>Veillonellales</taxon>
        <taxon>Veillonellaceae</taxon>
        <taxon>Megasphaera</taxon>
    </lineage>
</organism>
<dbReference type="STRING" id="39029.BSR42_02270"/>
<dbReference type="OrthoDB" id="1624886at2"/>
<accession>A0A0J6WVV2</accession>
<keyword evidence="4" id="KW-0808">Transferase</keyword>
<feature type="signal peptide" evidence="2">
    <location>
        <begin position="1"/>
        <end position="22"/>
    </location>
</feature>
<dbReference type="InterPro" id="IPR027385">
    <property type="entry name" value="Beta-barrel_OMP"/>
</dbReference>
<dbReference type="Pfam" id="PF13505">
    <property type="entry name" value="OMP_b-brl"/>
    <property type="match status" value="1"/>
</dbReference>
<dbReference type="SUPFAM" id="SSF56925">
    <property type="entry name" value="OMPA-like"/>
    <property type="match status" value="1"/>
</dbReference>
<feature type="chain" id="PRO_5030008840" evidence="2">
    <location>
        <begin position="23"/>
        <end position="193"/>
    </location>
</feature>
<gene>
    <name evidence="4" type="ORF">AB840_10890</name>
</gene>
<dbReference type="EMBL" id="LEKT01000040">
    <property type="protein sequence ID" value="KMO85937.1"/>
    <property type="molecule type" value="Genomic_DNA"/>
</dbReference>
<proteinExistence type="predicted"/>
<reference evidence="4 5" key="1">
    <citation type="submission" date="2015-06" db="EMBL/GenBank/DDBJ databases">
        <title>Draft genome sequence of beer spoilage bacterium Megasphaera cerevisiae type strain 20462.</title>
        <authorList>
            <person name="Kutumbaka K."/>
            <person name="Pasmowitz J."/>
            <person name="Mategko J."/>
            <person name="Reyes D."/>
            <person name="Friedrich A."/>
            <person name="Han S."/>
            <person name="Martens-Habbena W."/>
            <person name="Neal-McKinney J."/>
            <person name="Janagama H.K."/>
            <person name="Nadala C."/>
            <person name="Samadpour M."/>
        </authorList>
    </citation>
    <scope>NUCLEOTIDE SEQUENCE [LARGE SCALE GENOMIC DNA]</scope>
    <source>
        <strain evidence="4 5">DSM 20462</strain>
    </source>
</reference>
<dbReference type="Gene3D" id="2.40.160.10">
    <property type="entry name" value="Porin"/>
    <property type="match status" value="1"/>
</dbReference>
<dbReference type="InterPro" id="IPR011250">
    <property type="entry name" value="OMP/PagP_B-barrel"/>
</dbReference>
<dbReference type="InterPro" id="IPR000758">
    <property type="entry name" value="Enterovir_OMP"/>
</dbReference>
<keyword evidence="4" id="KW-0418">Kinase</keyword>
<protein>
    <submittedName>
        <fullName evidence="4">Histidine kinase</fullName>
    </submittedName>
</protein>
<keyword evidence="1 2" id="KW-0732">Signal</keyword>
<dbReference type="PATRIC" id="fig|1122219.3.peg.2030"/>
<dbReference type="RefSeq" id="WP_048514876.1">
    <property type="nucleotide sequence ID" value="NZ_FUXD01000036.1"/>
</dbReference>
<comment type="caution">
    <text evidence="4">The sequence shown here is derived from an EMBL/GenBank/DDBJ whole genome shotgun (WGS) entry which is preliminary data.</text>
</comment>
<evidence type="ECO:0000256" key="1">
    <source>
        <dbReference type="ARBA" id="ARBA00022729"/>
    </source>
</evidence>
<sequence>MKKIVLASVLAAIVSVNAVSFAAPIRDPQEGDLKADINYGFDQKEGSRSAKDRFTGGDVTYVLNNKWDIQYTNNNTKGDNGFKINENYLTGNYRLTPYISAYAGGSYVKTETWSSKHAYGYQVGLKGQLPISDKWQGFASVGVGDDVNTYEVGVGYDFTSNWDAHVKYRKSSVDVDNYDDDVKGWQVGMGYKF</sequence>
<evidence type="ECO:0000256" key="2">
    <source>
        <dbReference type="SAM" id="SignalP"/>
    </source>
</evidence>
<name>A0A0J6WVV2_9FIRM</name>
<dbReference type="Proteomes" id="UP000036503">
    <property type="component" value="Unassembled WGS sequence"/>
</dbReference>
<dbReference type="InParanoid" id="A0A0J6WVV2"/>